<dbReference type="Gramene" id="PGSC0003DMT400093874">
    <property type="protein sequence ID" value="PGSC0003DMT400093874"/>
    <property type="gene ID" value="PGSC0003DMG400043445"/>
</dbReference>
<dbReference type="EnsemblPlants" id="PGSC0003DMT400093874">
    <property type="protein sequence ID" value="PGSC0003DMT400093874"/>
    <property type="gene ID" value="PGSC0003DMG400043445"/>
</dbReference>
<evidence type="ECO:0000256" key="5">
    <source>
        <dbReference type="ARBA" id="ARBA00022833"/>
    </source>
</evidence>
<comment type="function">
    <text evidence="1">Might act as an E3 ubiquitin-protein ligase, or as part of E3 complex, which accepts ubiquitin from specific E2 ubiquitin-conjugating enzymes and then transfers it to substrates.</text>
</comment>
<evidence type="ECO:0000256" key="4">
    <source>
        <dbReference type="ARBA" id="ARBA00022771"/>
    </source>
</evidence>
<dbReference type="Gene3D" id="3.30.40.10">
    <property type="entry name" value="Zinc/RING finger domain, C3HC4 (zinc finger)"/>
    <property type="match status" value="1"/>
</dbReference>
<dbReference type="eggNOG" id="KOG1812">
    <property type="taxonomic scope" value="Eukaryota"/>
</dbReference>
<keyword evidence="9" id="KW-1185">Reference proteome</keyword>
<dbReference type="InterPro" id="IPR001841">
    <property type="entry name" value="Znf_RING"/>
</dbReference>
<protein>
    <submittedName>
        <fullName evidence="8">Zinc finger protein</fullName>
    </submittedName>
</protein>
<dbReference type="GO" id="GO:0031624">
    <property type="term" value="F:ubiquitin conjugating enzyme binding"/>
    <property type="evidence" value="ECO:0000318"/>
    <property type="project" value="GO_Central"/>
</dbReference>
<dbReference type="SUPFAM" id="SSF57850">
    <property type="entry name" value="RING/U-box"/>
    <property type="match status" value="1"/>
</dbReference>
<organism evidence="8 9">
    <name type="scientific">Solanum tuberosum</name>
    <name type="common">Potato</name>
    <dbReference type="NCBI Taxonomy" id="4113"/>
    <lineage>
        <taxon>Eukaryota</taxon>
        <taxon>Viridiplantae</taxon>
        <taxon>Streptophyta</taxon>
        <taxon>Embryophyta</taxon>
        <taxon>Tracheophyta</taxon>
        <taxon>Spermatophyta</taxon>
        <taxon>Magnoliopsida</taxon>
        <taxon>eudicotyledons</taxon>
        <taxon>Gunneridae</taxon>
        <taxon>Pentapetalae</taxon>
        <taxon>asterids</taxon>
        <taxon>lamiids</taxon>
        <taxon>Solanales</taxon>
        <taxon>Solanaceae</taxon>
        <taxon>Solanoideae</taxon>
        <taxon>Solaneae</taxon>
        <taxon>Solanum</taxon>
    </lineage>
</organism>
<dbReference type="SMART" id="SM00184">
    <property type="entry name" value="RING"/>
    <property type="match status" value="1"/>
</dbReference>
<comment type="similarity">
    <text evidence="2">Belongs to the RBR family. Ariadne subfamily.</text>
</comment>
<accession>M1DSW8</accession>
<reference evidence="8" key="2">
    <citation type="submission" date="2015-06" db="UniProtKB">
        <authorList>
            <consortium name="EnsemblPlants"/>
        </authorList>
    </citation>
    <scope>IDENTIFICATION</scope>
    <source>
        <strain evidence="8">DM1-3 516 R44</strain>
    </source>
</reference>
<evidence type="ECO:0000256" key="1">
    <source>
        <dbReference type="ARBA" id="ARBA00003976"/>
    </source>
</evidence>
<dbReference type="InterPro" id="IPR031127">
    <property type="entry name" value="E3_UB_ligase_RBR"/>
</dbReference>
<dbReference type="AlphaFoldDB" id="M1DSW8"/>
<dbReference type="PaxDb" id="4113-PGSC0003DMT400093874"/>
<feature type="domain" description="RING-type" evidence="7">
    <location>
        <begin position="42"/>
        <end position="89"/>
    </location>
</feature>
<keyword evidence="3" id="KW-0479">Metal-binding</keyword>
<name>M1DSW8_SOLTU</name>
<keyword evidence="5" id="KW-0862">Zinc</keyword>
<dbReference type="InterPro" id="IPR013083">
    <property type="entry name" value="Znf_RING/FYVE/PHD"/>
</dbReference>
<reference evidence="9" key="1">
    <citation type="journal article" date="2011" name="Nature">
        <title>Genome sequence and analysis of the tuber crop potato.</title>
        <authorList>
            <consortium name="The Potato Genome Sequencing Consortium"/>
        </authorList>
    </citation>
    <scope>NUCLEOTIDE SEQUENCE [LARGE SCALE GENOMIC DNA]</scope>
    <source>
        <strain evidence="9">cv. DM1-3 516 R44</strain>
    </source>
</reference>
<dbReference type="PANTHER" id="PTHR11685">
    <property type="entry name" value="RBR FAMILY RING FINGER AND IBR DOMAIN-CONTAINING"/>
    <property type="match status" value="1"/>
</dbReference>
<dbReference type="OMA" id="FCTICNE"/>
<sequence length="159" mass="18448">MASPNDVKKKGIDYSCSFVETNGRIDCCNSKYKKGEPSCVFCTICNEPKPVNNDTIKQGPCRHIYCEECIVNYVRERIKETLTQVKCPVSDCKEQILINEYFVPPEFMNQWMDTVREAEALFSCDIIECPYMDCEGYLIDDKRGFSIRTCPKCLDKFLW</sequence>
<dbReference type="GO" id="GO:0016567">
    <property type="term" value="P:protein ubiquitination"/>
    <property type="evidence" value="ECO:0007669"/>
    <property type="project" value="InterPro"/>
</dbReference>
<dbReference type="GO" id="GO:0000151">
    <property type="term" value="C:ubiquitin ligase complex"/>
    <property type="evidence" value="ECO:0000318"/>
    <property type="project" value="GO_Central"/>
</dbReference>
<dbReference type="InterPro" id="IPR018957">
    <property type="entry name" value="Znf_C3HC4_RING-type"/>
</dbReference>
<evidence type="ECO:0000313" key="8">
    <source>
        <dbReference type="EnsemblPlants" id="PGSC0003DMT400093874"/>
    </source>
</evidence>
<dbReference type="GO" id="GO:0005737">
    <property type="term" value="C:cytoplasm"/>
    <property type="evidence" value="ECO:0000318"/>
    <property type="project" value="GO_Central"/>
</dbReference>
<dbReference type="PROSITE" id="PS50089">
    <property type="entry name" value="ZF_RING_2"/>
    <property type="match status" value="1"/>
</dbReference>
<dbReference type="GO" id="GO:0008270">
    <property type="term" value="F:zinc ion binding"/>
    <property type="evidence" value="ECO:0007669"/>
    <property type="project" value="UniProtKB-KW"/>
</dbReference>
<evidence type="ECO:0000256" key="3">
    <source>
        <dbReference type="ARBA" id="ARBA00022723"/>
    </source>
</evidence>
<proteinExistence type="inferred from homology"/>
<keyword evidence="4 6" id="KW-0863">Zinc-finger</keyword>
<dbReference type="InParanoid" id="M1DSW8"/>
<dbReference type="GO" id="GO:0006511">
    <property type="term" value="P:ubiquitin-dependent protein catabolic process"/>
    <property type="evidence" value="ECO:0000318"/>
    <property type="project" value="GO_Central"/>
</dbReference>
<evidence type="ECO:0000256" key="6">
    <source>
        <dbReference type="PROSITE-ProRule" id="PRU00175"/>
    </source>
</evidence>
<dbReference type="PROSITE" id="PS00518">
    <property type="entry name" value="ZF_RING_1"/>
    <property type="match status" value="1"/>
</dbReference>
<dbReference type="Proteomes" id="UP000011115">
    <property type="component" value="Unassembled WGS sequence"/>
</dbReference>
<evidence type="ECO:0000313" key="9">
    <source>
        <dbReference type="Proteomes" id="UP000011115"/>
    </source>
</evidence>
<dbReference type="Pfam" id="PF00097">
    <property type="entry name" value="zf-C3HC4"/>
    <property type="match status" value="1"/>
</dbReference>
<evidence type="ECO:0000256" key="2">
    <source>
        <dbReference type="ARBA" id="ARBA00005884"/>
    </source>
</evidence>
<evidence type="ECO:0000259" key="7">
    <source>
        <dbReference type="PROSITE" id="PS50089"/>
    </source>
</evidence>
<dbReference type="InterPro" id="IPR017907">
    <property type="entry name" value="Znf_RING_CS"/>
</dbReference>
<dbReference type="HOGENOM" id="CLU_1663790_0_0_1"/>
<dbReference type="GO" id="GO:0061630">
    <property type="term" value="F:ubiquitin protein ligase activity"/>
    <property type="evidence" value="ECO:0000318"/>
    <property type="project" value="GO_Central"/>
</dbReference>